<dbReference type="Proteomes" id="UP000264605">
    <property type="component" value="Plasmid unnamed1"/>
</dbReference>
<dbReference type="GO" id="GO:0006508">
    <property type="term" value="P:proteolysis"/>
    <property type="evidence" value="ECO:0007669"/>
    <property type="project" value="UniProtKB-KW"/>
</dbReference>
<evidence type="ECO:0000313" key="10">
    <source>
        <dbReference type="Proteomes" id="UP000264605"/>
    </source>
</evidence>
<evidence type="ECO:0000256" key="7">
    <source>
        <dbReference type="SAM" id="SignalP"/>
    </source>
</evidence>
<geneLocation type="plasmid" evidence="9 10">
    <name>unnamed1</name>
</geneLocation>
<evidence type="ECO:0000313" key="9">
    <source>
        <dbReference type="EMBL" id="AXV67261.1"/>
    </source>
</evidence>
<dbReference type="EMBL" id="CP032091">
    <property type="protein sequence ID" value="AXV67261.1"/>
    <property type="molecule type" value="Genomic_DNA"/>
</dbReference>
<dbReference type="InterPro" id="IPR000834">
    <property type="entry name" value="Peptidase_M14"/>
</dbReference>
<evidence type="ECO:0000256" key="4">
    <source>
        <dbReference type="ARBA" id="ARBA00022801"/>
    </source>
</evidence>
<feature type="domain" description="Peptidase M14" evidence="8">
    <location>
        <begin position="63"/>
        <end position="226"/>
    </location>
</feature>
<accession>A0AAD0S3E5</accession>
<keyword evidence="4" id="KW-0378">Hydrolase</keyword>
<comment type="similarity">
    <text evidence="2">Belongs to the peptidase M14 family.</text>
</comment>
<dbReference type="GO" id="GO:0008270">
    <property type="term" value="F:zinc ion binding"/>
    <property type="evidence" value="ECO:0007669"/>
    <property type="project" value="InterPro"/>
</dbReference>
<gene>
    <name evidence="9" type="ORF">D0907_18260</name>
</gene>
<keyword evidence="9" id="KW-0614">Plasmid</keyword>
<sequence length="849" mass="95632">MKMFFKALFCCIVMFSSCYVFSSAASNFYSSSTNFNSDIISPENFLGHQLGEQMVRNDQLVAYFKMLSEQSERVSFEVIGYSHERRPIITLTISSPENLKKLPEIQQKHILLQQGNALNTSNMPVISWINFGVHGSEVSSTDSAIPIAYHLAAAQDKETEKLLENSIILLTASMNPDGNSREASWNLRYQSEVSISDPAHALHGSPWPSGRTNHYWFDLNRQWMLQQHPEPVSWVKKFHDWRPNIVADFHEMRSYKSFYFHPGAPDRVHPLINKQAMTLLSDVVEQPRAYLDSSATLFFNEEAYDNFYLGKGATYPHLYGSLGILFEQASSAGILETPRGLLSFRENIKTYYHVGLALLNNAVDKKQALLNYQYQFFKETRETAKNDSVKGYVFSAPEDPAKIFHFLQLLSRNKIDVKPLTKDITVNGKSFFANQAYVVESAQASYPMLKGLFSKVTRFENNTFYDVSGWTMPLAFGIEYEELKQSNYQVGEVLAVTFPRQPSPSEAQVAYAFEWSNYYAPKLMYQLLQEGFRPRVANNGFQAETDQGQKTFMRGTVVVPVSNQDKSKLHSLMSQAAEQDAIASYALQSSHTQSIGMDLGSNNIEAIEQPHVLLVIGPSISQYQAGEVWHLLDKRMNIPSVLVTKSQLEKLDLNNYSHIVLVDGQHANINKKTTDKLLTWTRSGGTFIGIADGAKWASKELLDLVTVEVAAGIENQQERINYAQKSHLEAQDIIGGAVMLGDLDITHPLGYGYVRREIASHRSGLLAFEMPKNPYASIVQIAQKPLLTGFASVENQQQLAGKTSLVAQRLGKGSVILFADDPNFRGYFYGTEKLFLNSLFFSKLFVSPR</sequence>
<evidence type="ECO:0000259" key="8">
    <source>
        <dbReference type="Pfam" id="PF00246"/>
    </source>
</evidence>
<dbReference type="InterPro" id="IPR029062">
    <property type="entry name" value="Class_I_gatase-like"/>
</dbReference>
<evidence type="ECO:0000256" key="6">
    <source>
        <dbReference type="ARBA" id="ARBA00023049"/>
    </source>
</evidence>
<keyword evidence="3" id="KW-0645">Protease</keyword>
<keyword evidence="7" id="KW-0732">Signal</keyword>
<dbReference type="GO" id="GO:0004181">
    <property type="term" value="F:metallocarboxypeptidase activity"/>
    <property type="evidence" value="ECO:0007669"/>
    <property type="project" value="InterPro"/>
</dbReference>
<proteinExistence type="inferred from homology"/>
<feature type="signal peptide" evidence="7">
    <location>
        <begin position="1"/>
        <end position="22"/>
    </location>
</feature>
<comment type="cofactor">
    <cofactor evidence="1">
        <name>Zn(2+)</name>
        <dbReference type="ChEBI" id="CHEBI:29105"/>
    </cofactor>
</comment>
<dbReference type="PANTHER" id="PTHR11705">
    <property type="entry name" value="PROTEASE FAMILY M14 CARBOXYPEPTIDASE A,B"/>
    <property type="match status" value="1"/>
</dbReference>
<dbReference type="SUPFAM" id="SSF53187">
    <property type="entry name" value="Zn-dependent exopeptidases"/>
    <property type="match status" value="1"/>
</dbReference>
<dbReference type="SUPFAM" id="SSF52317">
    <property type="entry name" value="Class I glutamine amidotransferase-like"/>
    <property type="match status" value="1"/>
</dbReference>
<evidence type="ECO:0000256" key="1">
    <source>
        <dbReference type="ARBA" id="ARBA00001947"/>
    </source>
</evidence>
<dbReference type="PANTHER" id="PTHR11705:SF143">
    <property type="entry name" value="SLL0236 PROTEIN"/>
    <property type="match status" value="1"/>
</dbReference>
<evidence type="ECO:0000256" key="5">
    <source>
        <dbReference type="ARBA" id="ARBA00022833"/>
    </source>
</evidence>
<dbReference type="PROSITE" id="PS51257">
    <property type="entry name" value="PROKAR_LIPOPROTEIN"/>
    <property type="match status" value="1"/>
</dbReference>
<feature type="chain" id="PRO_5042254671" evidence="7">
    <location>
        <begin position="23"/>
        <end position="849"/>
    </location>
</feature>
<dbReference type="AlphaFoldDB" id="A0AAD0S3E5"/>
<dbReference type="Gene3D" id="3.40.630.10">
    <property type="entry name" value="Zn peptidases"/>
    <property type="match status" value="1"/>
</dbReference>
<dbReference type="KEGG" id="pdj:D0907_18260"/>
<dbReference type="GO" id="GO:0005615">
    <property type="term" value="C:extracellular space"/>
    <property type="evidence" value="ECO:0007669"/>
    <property type="project" value="TreeGrafter"/>
</dbReference>
<evidence type="ECO:0000256" key="3">
    <source>
        <dbReference type="ARBA" id="ARBA00022670"/>
    </source>
</evidence>
<keyword evidence="5" id="KW-0862">Zinc</keyword>
<organism evidence="9 10">
    <name type="scientific">Pseudoalteromonas lipolytica</name>
    <dbReference type="NCBI Taxonomy" id="570156"/>
    <lineage>
        <taxon>Bacteria</taxon>
        <taxon>Pseudomonadati</taxon>
        <taxon>Pseudomonadota</taxon>
        <taxon>Gammaproteobacteria</taxon>
        <taxon>Alteromonadales</taxon>
        <taxon>Pseudoalteromonadaceae</taxon>
        <taxon>Pseudoalteromonas</taxon>
    </lineage>
</organism>
<dbReference type="Pfam" id="PF00246">
    <property type="entry name" value="Peptidase_M14"/>
    <property type="match status" value="1"/>
</dbReference>
<name>A0AAD0S3E5_9GAMM</name>
<protein>
    <submittedName>
        <fullName evidence="9">Peptidase</fullName>
    </submittedName>
</protein>
<evidence type="ECO:0000256" key="2">
    <source>
        <dbReference type="ARBA" id="ARBA00005988"/>
    </source>
</evidence>
<keyword evidence="6" id="KW-0482">Metalloprotease</keyword>
<reference evidence="9 10" key="1">
    <citation type="submission" date="2018-08" db="EMBL/GenBank/DDBJ databases">
        <title>Draft genome sequence of Pseudoalteromonas donghaensis HJ51.</title>
        <authorList>
            <person name="Oh J."/>
            <person name="Roh D."/>
        </authorList>
    </citation>
    <scope>NUCLEOTIDE SEQUENCE [LARGE SCALE GENOMIC DNA]</scope>
    <source>
        <strain evidence="9 10">HJ51</strain>
        <plasmid evidence="9 10">unnamed1</plasmid>
    </source>
</reference>